<accession>A0A813C530</accession>
<dbReference type="EMBL" id="CAJNJA010090201">
    <property type="protein sequence ID" value="CAE7940025.1"/>
    <property type="molecule type" value="Genomic_DNA"/>
</dbReference>
<organism evidence="1 2">
    <name type="scientific">Symbiodinium necroappetens</name>
    <dbReference type="NCBI Taxonomy" id="1628268"/>
    <lineage>
        <taxon>Eukaryota</taxon>
        <taxon>Sar</taxon>
        <taxon>Alveolata</taxon>
        <taxon>Dinophyceae</taxon>
        <taxon>Suessiales</taxon>
        <taxon>Symbiodiniaceae</taxon>
        <taxon>Symbiodinium</taxon>
    </lineage>
</organism>
<reference evidence="1" key="1">
    <citation type="submission" date="2021-02" db="EMBL/GenBank/DDBJ databases">
        <authorList>
            <person name="Dougan E. K."/>
            <person name="Rhodes N."/>
            <person name="Thang M."/>
            <person name="Chan C."/>
        </authorList>
    </citation>
    <scope>NUCLEOTIDE SEQUENCE</scope>
</reference>
<keyword evidence="2" id="KW-1185">Reference proteome</keyword>
<feature type="non-terminal residue" evidence="1">
    <location>
        <position position="1"/>
    </location>
</feature>
<feature type="non-terminal residue" evidence="1">
    <location>
        <position position="252"/>
    </location>
</feature>
<evidence type="ECO:0000313" key="1">
    <source>
        <dbReference type="EMBL" id="CAE7940025.1"/>
    </source>
</evidence>
<comment type="caution">
    <text evidence="1">The sequence shown here is derived from an EMBL/GenBank/DDBJ whole genome shotgun (WGS) entry which is preliminary data.</text>
</comment>
<gene>
    <name evidence="1" type="ORF">SNEC2469_LOCUS33735</name>
</gene>
<dbReference type="AlphaFoldDB" id="A0A813C530"/>
<proteinExistence type="predicted"/>
<name>A0A813C530_9DINO</name>
<protein>
    <submittedName>
        <fullName evidence="1">Uncharacterized protein</fullName>
    </submittedName>
</protein>
<sequence>AHLRITGFDFAICARFSSGWSWTEAWLRDWRALSPAAKKRAGLCFNRAGKPWAISEINLSAQEAFREMLQEPADMTTYSWRRLLPTVGQLLRLSPQEQLALGDWASSNPEGNQMLFPADLAVARAEDSWQTGGNPCRIVGISWASRTTCPVLSLTVWCTFGRAIGQAAKLYGILNFFEQGVYGKVGAGSLWAIKERQYEATTQLTPDIRDNFRYIRAIVRARPQRQLPVVPLPCDRFVCASDAAEEPDTGGT</sequence>
<dbReference type="Proteomes" id="UP000601435">
    <property type="component" value="Unassembled WGS sequence"/>
</dbReference>
<evidence type="ECO:0000313" key="2">
    <source>
        <dbReference type="Proteomes" id="UP000601435"/>
    </source>
</evidence>